<accession>A0AAE0VNM2</accession>
<comment type="similarity">
    <text evidence="1">Belongs to the UvrB family.</text>
</comment>
<evidence type="ECO:0000256" key="5">
    <source>
        <dbReference type="ARBA" id="ARBA00026033"/>
    </source>
</evidence>
<evidence type="ECO:0000313" key="11">
    <source>
        <dbReference type="Proteomes" id="UP001195483"/>
    </source>
</evidence>
<proteinExistence type="inferred from homology"/>
<gene>
    <name evidence="10" type="ORF">CHS0354_035332</name>
</gene>
<dbReference type="SUPFAM" id="SSF46785">
    <property type="entry name" value="Winged helix' DNA-binding domain"/>
    <property type="match status" value="2"/>
</dbReference>
<keyword evidence="11" id="KW-1185">Reference proteome</keyword>
<dbReference type="Pfam" id="PF02151">
    <property type="entry name" value="UVR"/>
    <property type="match status" value="1"/>
</dbReference>
<dbReference type="InterPro" id="IPR004807">
    <property type="entry name" value="UvrB"/>
</dbReference>
<dbReference type="InterPro" id="IPR036876">
    <property type="entry name" value="UVR_dom_sf"/>
</dbReference>
<feature type="domain" description="Helicase C-terminal" evidence="9">
    <location>
        <begin position="1"/>
        <end position="139"/>
    </location>
</feature>
<dbReference type="InterPro" id="IPR005234">
    <property type="entry name" value="ScpB_csome_segregation"/>
</dbReference>
<evidence type="ECO:0000259" key="8">
    <source>
        <dbReference type="PROSITE" id="PS50151"/>
    </source>
</evidence>
<reference evidence="10" key="1">
    <citation type="journal article" date="2021" name="Genome Biol. Evol.">
        <title>A High-Quality Reference Genome for a Parasitic Bivalve with Doubly Uniparental Inheritance (Bivalvia: Unionida).</title>
        <authorList>
            <person name="Smith C.H."/>
        </authorList>
    </citation>
    <scope>NUCLEOTIDE SEQUENCE</scope>
    <source>
        <strain evidence="10">CHS0354</strain>
    </source>
</reference>
<dbReference type="GO" id="GO:0006289">
    <property type="term" value="P:nucleotide-excision repair"/>
    <property type="evidence" value="ECO:0007669"/>
    <property type="project" value="InterPro"/>
</dbReference>
<dbReference type="InterPro" id="IPR001943">
    <property type="entry name" value="UVR_dom"/>
</dbReference>
<dbReference type="PROSITE" id="PS51194">
    <property type="entry name" value="HELICASE_CTER"/>
    <property type="match status" value="1"/>
</dbReference>
<dbReference type="SUPFAM" id="SSF46600">
    <property type="entry name" value="C-terminal UvrC-binding domain of UvrB"/>
    <property type="match status" value="1"/>
</dbReference>
<name>A0AAE0VNM2_9BIVA</name>
<dbReference type="GO" id="GO:0051304">
    <property type="term" value="P:chromosome separation"/>
    <property type="evidence" value="ECO:0007669"/>
    <property type="project" value="InterPro"/>
</dbReference>
<feature type="region of interest" description="Disordered" evidence="7">
    <location>
        <begin position="334"/>
        <end position="362"/>
    </location>
</feature>
<evidence type="ECO:0000256" key="1">
    <source>
        <dbReference type="ARBA" id="ARBA00008533"/>
    </source>
</evidence>
<comment type="caution">
    <text evidence="10">The sequence shown here is derived from an EMBL/GenBank/DDBJ whole genome shotgun (WGS) entry which is preliminary data.</text>
</comment>
<evidence type="ECO:0000256" key="4">
    <source>
        <dbReference type="ARBA" id="ARBA00023306"/>
    </source>
</evidence>
<dbReference type="InterPro" id="IPR024759">
    <property type="entry name" value="UvrB_YAD/RRR_dom"/>
</dbReference>
<reference evidence="10" key="2">
    <citation type="journal article" date="2021" name="Genome Biol. Evol.">
        <title>Developing a high-quality reference genome for a parasitic bivalve with doubly uniparental inheritance (Bivalvia: Unionida).</title>
        <authorList>
            <person name="Smith C.H."/>
        </authorList>
    </citation>
    <scope>NUCLEOTIDE SEQUENCE</scope>
    <source>
        <strain evidence="10">CHS0354</strain>
        <tissue evidence="10">Mantle</tissue>
    </source>
</reference>
<dbReference type="Gene3D" id="3.40.50.300">
    <property type="entry name" value="P-loop containing nucleotide triphosphate hydrolases"/>
    <property type="match status" value="1"/>
</dbReference>
<dbReference type="PANTHER" id="PTHR24029">
    <property type="entry name" value="UVRABC SYSTEM PROTEIN B"/>
    <property type="match status" value="1"/>
</dbReference>
<dbReference type="InterPro" id="IPR027417">
    <property type="entry name" value="P-loop_NTPase"/>
</dbReference>
<dbReference type="PANTHER" id="PTHR24029:SF0">
    <property type="entry name" value="UVRABC SYSTEM PROTEIN B"/>
    <property type="match status" value="1"/>
</dbReference>
<protein>
    <recommendedName>
        <fullName evidence="6">UvrABC system protein B</fullName>
    </recommendedName>
</protein>
<feature type="domain" description="UVR" evidence="8">
    <location>
        <begin position="157"/>
        <end position="192"/>
    </location>
</feature>
<dbReference type="EMBL" id="JAEAOA010002069">
    <property type="protein sequence ID" value="KAK3584251.1"/>
    <property type="molecule type" value="Genomic_DNA"/>
</dbReference>
<dbReference type="Gene3D" id="4.10.860.10">
    <property type="entry name" value="UVR domain"/>
    <property type="match status" value="1"/>
</dbReference>
<dbReference type="InterPro" id="IPR001650">
    <property type="entry name" value="Helicase_C-like"/>
</dbReference>
<dbReference type="Pfam" id="PF12344">
    <property type="entry name" value="UvrB"/>
    <property type="match status" value="1"/>
</dbReference>
<keyword evidence="4" id="KW-0131">Cell cycle</keyword>
<comment type="subunit">
    <text evidence="5">Forms a heterotetramer with UvrA during the search for lesions. Interacts with UvrC in an incision complex.</text>
</comment>
<dbReference type="SUPFAM" id="SSF52540">
    <property type="entry name" value="P-loop containing nucleoside triphosphate hydrolases"/>
    <property type="match status" value="1"/>
</dbReference>
<evidence type="ECO:0000256" key="2">
    <source>
        <dbReference type="ARBA" id="ARBA00022618"/>
    </source>
</evidence>
<evidence type="ECO:0000313" key="10">
    <source>
        <dbReference type="EMBL" id="KAK3584251.1"/>
    </source>
</evidence>
<evidence type="ECO:0000256" key="7">
    <source>
        <dbReference type="SAM" id="MobiDB-lite"/>
    </source>
</evidence>
<dbReference type="AlphaFoldDB" id="A0AAE0VNM2"/>
<evidence type="ECO:0000259" key="9">
    <source>
        <dbReference type="PROSITE" id="PS51194"/>
    </source>
</evidence>
<dbReference type="SMART" id="SM00490">
    <property type="entry name" value="HELICc"/>
    <property type="match status" value="1"/>
</dbReference>
<dbReference type="InterPro" id="IPR036388">
    <property type="entry name" value="WH-like_DNA-bd_sf"/>
</dbReference>
<sequence length="362" mass="41241">MAEDLTDYYKDLNVRVRYMHSEIDTIERTDILRDLRMGEFDVLVGINLLREGLDLPEVSLVAIFDADKEGFLRSYRSLIQTFGRAARHINGKVILYADRITDSMSLAIDETDRRRTIQIDITAHTIQSQMVKYEPETVPVMAAEENAAYGKSPAQVEVHIKKLDTEMRKLAKQMEFEKAAKIRDEIKYWKEFQLGIIEAILFSASHPVSLRRISEITSAKIPVIKEAVDRLDKFYRRTKRAFYIHAVAGGLQLRTDAAFAPLVGQNEGVKIRKFSRAALETLSVIAYKHRSPVHLLKLTALLPGRPILYGTTDYFLEIFGFNSLADLPSPEELNLPSDFSDTEDPKNDEVKVIKGNLSDDDF</sequence>
<reference evidence="10" key="3">
    <citation type="submission" date="2023-05" db="EMBL/GenBank/DDBJ databases">
        <authorList>
            <person name="Smith C.H."/>
        </authorList>
    </citation>
    <scope>NUCLEOTIDE SEQUENCE</scope>
    <source>
        <strain evidence="10">CHS0354</strain>
        <tissue evidence="10">Mantle</tissue>
    </source>
</reference>
<dbReference type="Pfam" id="PF04079">
    <property type="entry name" value="SMC_ScpB"/>
    <property type="match status" value="1"/>
</dbReference>
<keyword evidence="2" id="KW-0132">Cell division</keyword>
<evidence type="ECO:0000256" key="6">
    <source>
        <dbReference type="ARBA" id="ARBA00029504"/>
    </source>
</evidence>
<dbReference type="GO" id="GO:0005524">
    <property type="term" value="F:ATP binding"/>
    <property type="evidence" value="ECO:0007669"/>
    <property type="project" value="InterPro"/>
</dbReference>
<keyword evidence="3" id="KW-0159">Chromosome partition</keyword>
<dbReference type="GO" id="GO:0016887">
    <property type="term" value="F:ATP hydrolysis activity"/>
    <property type="evidence" value="ECO:0007669"/>
    <property type="project" value="InterPro"/>
</dbReference>
<dbReference type="PROSITE" id="PS50151">
    <property type="entry name" value="UVR"/>
    <property type="match status" value="1"/>
</dbReference>
<feature type="compositionally biased region" description="Basic and acidic residues" evidence="7">
    <location>
        <begin position="343"/>
        <end position="352"/>
    </location>
</feature>
<organism evidence="10 11">
    <name type="scientific">Potamilus streckersoni</name>
    <dbReference type="NCBI Taxonomy" id="2493646"/>
    <lineage>
        <taxon>Eukaryota</taxon>
        <taxon>Metazoa</taxon>
        <taxon>Spiralia</taxon>
        <taxon>Lophotrochozoa</taxon>
        <taxon>Mollusca</taxon>
        <taxon>Bivalvia</taxon>
        <taxon>Autobranchia</taxon>
        <taxon>Heteroconchia</taxon>
        <taxon>Palaeoheterodonta</taxon>
        <taxon>Unionida</taxon>
        <taxon>Unionoidea</taxon>
        <taxon>Unionidae</taxon>
        <taxon>Ambleminae</taxon>
        <taxon>Lampsilini</taxon>
        <taxon>Potamilus</taxon>
    </lineage>
</organism>
<dbReference type="GO" id="GO:0009380">
    <property type="term" value="C:excinuclease repair complex"/>
    <property type="evidence" value="ECO:0007669"/>
    <property type="project" value="InterPro"/>
</dbReference>
<dbReference type="Gene3D" id="1.10.10.10">
    <property type="entry name" value="Winged helix-like DNA-binding domain superfamily/Winged helix DNA-binding domain"/>
    <property type="match status" value="2"/>
</dbReference>
<dbReference type="Proteomes" id="UP001195483">
    <property type="component" value="Unassembled WGS sequence"/>
</dbReference>
<dbReference type="GO" id="GO:0003677">
    <property type="term" value="F:DNA binding"/>
    <property type="evidence" value="ECO:0007669"/>
    <property type="project" value="InterPro"/>
</dbReference>
<evidence type="ECO:0000256" key="3">
    <source>
        <dbReference type="ARBA" id="ARBA00022829"/>
    </source>
</evidence>
<dbReference type="GO" id="GO:0051301">
    <property type="term" value="P:cell division"/>
    <property type="evidence" value="ECO:0007669"/>
    <property type="project" value="UniProtKB-KW"/>
</dbReference>
<dbReference type="InterPro" id="IPR036390">
    <property type="entry name" value="WH_DNA-bd_sf"/>
</dbReference>
<dbReference type="Pfam" id="PF00271">
    <property type="entry name" value="Helicase_C"/>
    <property type="match status" value="1"/>
</dbReference>